<evidence type="ECO:0000256" key="4">
    <source>
        <dbReference type="ARBA" id="ARBA00022692"/>
    </source>
</evidence>
<feature type="transmembrane region" description="Helical" evidence="11">
    <location>
        <begin position="38"/>
        <end position="57"/>
    </location>
</feature>
<evidence type="ECO:0000256" key="11">
    <source>
        <dbReference type="SAM" id="Phobius"/>
    </source>
</evidence>
<evidence type="ECO:0000256" key="6">
    <source>
        <dbReference type="ARBA" id="ARBA00022989"/>
    </source>
</evidence>
<keyword evidence="6 11" id="KW-1133">Transmembrane helix</keyword>
<dbReference type="InterPro" id="IPR001708">
    <property type="entry name" value="YidC/ALB3/OXA1/COX18"/>
</dbReference>
<sequence length="288" mass="33027">MVDITTANIFHQILVWPILNLLILLYKGFASLGIPGPLGWAIIGMTFIVRGIIHPLNHRQMDTMRKMQELKPHIENLQKKYKNDKQKLQQEQLKLYQQHGINPAAGCLPLLIQMPIVYGLFQTFRAILQAESNQQALDTINKLVYHPFLHIDSLNTTFFGINLTIFPNQWQEYGIWLLAIPVITCVLTWYQSKVMTAMQQPSSVNLPAGKAGATEGKSKKKEEKKPEDMAQEMQKQMMYIMPVMIGFFAYSFPIGLSLYWNTLTVFMILSQKHFRRPHGTPNKGQIAV</sequence>
<dbReference type="GO" id="GO:0005886">
    <property type="term" value="C:plasma membrane"/>
    <property type="evidence" value="ECO:0007669"/>
    <property type="project" value="UniProtKB-SubCell"/>
</dbReference>
<evidence type="ECO:0000256" key="8">
    <source>
        <dbReference type="ARBA" id="ARBA00023186"/>
    </source>
</evidence>
<comment type="similarity">
    <text evidence="9">Belongs to the OXA1/ALB3/YidC family.</text>
</comment>
<evidence type="ECO:0000313" key="13">
    <source>
        <dbReference type="EMBL" id="KKR94154.1"/>
    </source>
</evidence>
<evidence type="ECO:0000256" key="3">
    <source>
        <dbReference type="ARBA" id="ARBA00022475"/>
    </source>
</evidence>
<reference evidence="13 14" key="1">
    <citation type="journal article" date="2015" name="Nature">
        <title>rRNA introns, odd ribosomes, and small enigmatic genomes across a large radiation of phyla.</title>
        <authorList>
            <person name="Brown C.T."/>
            <person name="Hug L.A."/>
            <person name="Thomas B.C."/>
            <person name="Sharon I."/>
            <person name="Castelle C.J."/>
            <person name="Singh A."/>
            <person name="Wilkins M.J."/>
            <person name="Williams K.H."/>
            <person name="Banfield J.F."/>
        </authorList>
    </citation>
    <scope>NUCLEOTIDE SEQUENCE [LARGE SCALE GENOMIC DNA]</scope>
</reference>
<feature type="compositionally biased region" description="Basic and acidic residues" evidence="10">
    <location>
        <begin position="216"/>
        <end position="228"/>
    </location>
</feature>
<dbReference type="Proteomes" id="UP000034961">
    <property type="component" value="Unassembled WGS sequence"/>
</dbReference>
<comment type="subcellular location">
    <subcellularLocation>
        <location evidence="1">Cell membrane</location>
        <topology evidence="1">Multi-pass membrane protein</topology>
    </subcellularLocation>
    <subcellularLocation>
        <location evidence="9">Membrane</location>
        <topology evidence="9">Multi-pass membrane protein</topology>
    </subcellularLocation>
</comment>
<dbReference type="EMBL" id="LCAN01000012">
    <property type="protein sequence ID" value="KKR94154.1"/>
    <property type="molecule type" value="Genomic_DNA"/>
</dbReference>
<keyword evidence="3" id="KW-1003">Cell membrane</keyword>
<gene>
    <name evidence="13" type="ORF">UU41_C0012G0036</name>
</gene>
<keyword evidence="5" id="KW-0653">Protein transport</keyword>
<evidence type="ECO:0000256" key="5">
    <source>
        <dbReference type="ARBA" id="ARBA00022927"/>
    </source>
</evidence>
<dbReference type="GO" id="GO:0015031">
    <property type="term" value="P:protein transport"/>
    <property type="evidence" value="ECO:0007669"/>
    <property type="project" value="UniProtKB-KW"/>
</dbReference>
<keyword evidence="4 9" id="KW-0812">Transmembrane</keyword>
<feature type="transmembrane region" description="Helical" evidence="11">
    <location>
        <begin position="7"/>
        <end position="26"/>
    </location>
</feature>
<protein>
    <submittedName>
        <fullName evidence="13">Membrane protein insertase, YidC/Oxa1 family</fullName>
    </submittedName>
</protein>
<dbReference type="PANTHER" id="PTHR12428">
    <property type="entry name" value="OXA1"/>
    <property type="match status" value="1"/>
</dbReference>
<dbReference type="InterPro" id="IPR028055">
    <property type="entry name" value="YidC/Oxa/ALB_C"/>
</dbReference>
<accession>A0A0G0UZK9</accession>
<dbReference type="NCBIfam" id="TIGR03592">
    <property type="entry name" value="yidC_oxa1_cterm"/>
    <property type="match status" value="1"/>
</dbReference>
<feature type="region of interest" description="Disordered" evidence="10">
    <location>
        <begin position="206"/>
        <end position="228"/>
    </location>
</feature>
<dbReference type="GO" id="GO:0032977">
    <property type="term" value="F:membrane insertase activity"/>
    <property type="evidence" value="ECO:0007669"/>
    <property type="project" value="InterPro"/>
</dbReference>
<evidence type="ECO:0000256" key="9">
    <source>
        <dbReference type="RuleBase" id="RU003945"/>
    </source>
</evidence>
<feature type="domain" description="Membrane insertase YidC/Oxa/ALB C-terminal" evidence="12">
    <location>
        <begin position="39"/>
        <end position="273"/>
    </location>
</feature>
<evidence type="ECO:0000313" key="14">
    <source>
        <dbReference type="Proteomes" id="UP000034961"/>
    </source>
</evidence>
<feature type="transmembrane region" description="Helical" evidence="11">
    <location>
        <begin position="239"/>
        <end position="260"/>
    </location>
</feature>
<evidence type="ECO:0000256" key="2">
    <source>
        <dbReference type="ARBA" id="ARBA00022448"/>
    </source>
</evidence>
<keyword evidence="7 11" id="KW-0472">Membrane</keyword>
<evidence type="ECO:0000259" key="12">
    <source>
        <dbReference type="Pfam" id="PF02096"/>
    </source>
</evidence>
<evidence type="ECO:0000256" key="1">
    <source>
        <dbReference type="ARBA" id="ARBA00004651"/>
    </source>
</evidence>
<proteinExistence type="inferred from homology"/>
<name>A0A0G0UZK9_9BACT</name>
<evidence type="ECO:0000256" key="7">
    <source>
        <dbReference type="ARBA" id="ARBA00023136"/>
    </source>
</evidence>
<comment type="caution">
    <text evidence="13">The sequence shown here is derived from an EMBL/GenBank/DDBJ whole genome shotgun (WGS) entry which is preliminary data.</text>
</comment>
<dbReference type="AlphaFoldDB" id="A0A0G0UZK9"/>
<dbReference type="Pfam" id="PF02096">
    <property type="entry name" value="60KD_IMP"/>
    <property type="match status" value="1"/>
</dbReference>
<evidence type="ECO:0000256" key="10">
    <source>
        <dbReference type="SAM" id="MobiDB-lite"/>
    </source>
</evidence>
<keyword evidence="8" id="KW-0143">Chaperone</keyword>
<dbReference type="CDD" id="cd20070">
    <property type="entry name" value="5TM_YidC_Alb3"/>
    <property type="match status" value="1"/>
</dbReference>
<dbReference type="PANTHER" id="PTHR12428:SF65">
    <property type="entry name" value="CYTOCHROME C OXIDASE ASSEMBLY PROTEIN COX18, MITOCHONDRIAL"/>
    <property type="match status" value="1"/>
</dbReference>
<keyword evidence="2" id="KW-0813">Transport</keyword>
<dbReference type="GO" id="GO:0051205">
    <property type="term" value="P:protein insertion into membrane"/>
    <property type="evidence" value="ECO:0007669"/>
    <property type="project" value="TreeGrafter"/>
</dbReference>
<dbReference type="InterPro" id="IPR047196">
    <property type="entry name" value="YidC_ALB_C"/>
</dbReference>
<organism evidence="13 14">
    <name type="scientific">Candidatus Roizmanbacteria bacterium GW2011_GWA1_41_13</name>
    <dbReference type="NCBI Taxonomy" id="1618474"/>
    <lineage>
        <taxon>Bacteria</taxon>
        <taxon>Candidatus Roizmaniibacteriota</taxon>
    </lineage>
</organism>
<feature type="transmembrane region" description="Helical" evidence="11">
    <location>
        <begin position="173"/>
        <end position="190"/>
    </location>
</feature>